<evidence type="ECO:0000256" key="6">
    <source>
        <dbReference type="HAMAP-Rule" id="MF_00528"/>
    </source>
</evidence>
<keyword evidence="4 6" id="KW-0378">Hydrolase</keyword>
<comment type="function">
    <text evidence="6">Nucleoside triphosphate pyrophosphatase that hydrolyzes dTTP and UTP. May have a dual role in cell division arrest and in preventing the incorporation of modified nucleotides into cellular nucleic acids.</text>
</comment>
<proteinExistence type="inferred from homology"/>
<comment type="caution">
    <text evidence="7">The sequence shown here is derived from an EMBL/GenBank/DDBJ whole genome shotgun (WGS) entry which is preliminary data.</text>
</comment>
<reference evidence="7 8" key="1">
    <citation type="submission" date="2017-06" db="EMBL/GenBank/DDBJ databases">
        <title>Isolation and characterization of a thermophilic and butanogenic Thermoanaerobacterium thermosaccharolyticum M5 capable of efficient degradation of hemicellulose.</title>
        <authorList>
            <person name="Xin F."/>
            <person name="Jiang Y."/>
        </authorList>
    </citation>
    <scope>NUCLEOTIDE SEQUENCE [LARGE SCALE GENOMIC DNA]</scope>
    <source>
        <strain evidence="7 8">M5</strain>
    </source>
</reference>
<evidence type="ECO:0000256" key="3">
    <source>
        <dbReference type="ARBA" id="ARBA00022490"/>
    </source>
</evidence>
<comment type="catalytic activity">
    <reaction evidence="6">
        <text>UTP + H2O = UMP + diphosphate + H(+)</text>
        <dbReference type="Rhea" id="RHEA:29395"/>
        <dbReference type="ChEBI" id="CHEBI:15377"/>
        <dbReference type="ChEBI" id="CHEBI:15378"/>
        <dbReference type="ChEBI" id="CHEBI:33019"/>
        <dbReference type="ChEBI" id="CHEBI:46398"/>
        <dbReference type="ChEBI" id="CHEBI:57865"/>
        <dbReference type="EC" id="3.6.1.9"/>
    </reaction>
</comment>
<sequence>MKIVLASNSPRRREILSNIGLDFDVIPSNIAEETKEEEPENIVMDLSRKKALCVAEKLDDDSIVIGADTVVVIDGEILGKPKDKGEAFSMLRKLSGRWHKVYTGVSVVSLRNRKFINDYESTDVYIKNLSNDMILNYIEKGECLDKAGSYAIQGYGSLIVERINGDYFNVVGLPISKLYDIFLNEFNINLL</sequence>
<feature type="site" description="Important for substrate specificity" evidence="6">
    <location>
        <position position="11"/>
    </location>
</feature>
<evidence type="ECO:0000256" key="1">
    <source>
        <dbReference type="ARBA" id="ARBA00001968"/>
    </source>
</evidence>
<comment type="caution">
    <text evidence="6">Lacks conserved residue(s) required for the propagation of feature annotation.</text>
</comment>
<dbReference type="FunFam" id="3.90.950.10:FF:000005">
    <property type="entry name" value="7-methyl-GTP pyrophosphatase"/>
    <property type="match status" value="1"/>
</dbReference>
<dbReference type="GO" id="GO:0036218">
    <property type="term" value="F:dTTP diphosphatase activity"/>
    <property type="evidence" value="ECO:0007669"/>
    <property type="project" value="RHEA"/>
</dbReference>
<feature type="active site" description="Proton acceptor" evidence="6">
    <location>
        <position position="68"/>
    </location>
</feature>
<protein>
    <recommendedName>
        <fullName evidence="6">dTTP/UTP pyrophosphatase</fullName>
        <shortName evidence="6">dTTPase/UTPase</shortName>
        <ecNumber evidence="6">3.6.1.9</ecNumber>
    </recommendedName>
    <alternativeName>
        <fullName evidence="6">Nucleoside triphosphate pyrophosphatase</fullName>
    </alternativeName>
    <alternativeName>
        <fullName evidence="6">Nucleotide pyrophosphatase</fullName>
        <shortName evidence="6">Nucleotide PPase</shortName>
    </alternativeName>
</protein>
<gene>
    <name evidence="7" type="ORF">CE561_01240</name>
</gene>
<feature type="site" description="Important for substrate specificity" evidence="6">
    <location>
        <position position="69"/>
    </location>
</feature>
<evidence type="ECO:0000313" key="8">
    <source>
        <dbReference type="Proteomes" id="UP000215301"/>
    </source>
</evidence>
<dbReference type="Gene3D" id="3.90.950.10">
    <property type="match status" value="1"/>
</dbReference>
<dbReference type="GO" id="GO:0009117">
    <property type="term" value="P:nucleotide metabolic process"/>
    <property type="evidence" value="ECO:0007669"/>
    <property type="project" value="UniProtKB-KW"/>
</dbReference>
<name>A0A231VMG3_THETR</name>
<dbReference type="PANTHER" id="PTHR43213:SF5">
    <property type="entry name" value="BIFUNCTIONAL DTTP_UTP PYROPHOSPHATASE_METHYLTRANSFERASE PROTEIN-RELATED"/>
    <property type="match status" value="1"/>
</dbReference>
<dbReference type="EC" id="3.6.1.9" evidence="6"/>
<dbReference type="Proteomes" id="UP000215301">
    <property type="component" value="Unassembled WGS sequence"/>
</dbReference>
<dbReference type="SUPFAM" id="SSF52972">
    <property type="entry name" value="ITPase-like"/>
    <property type="match status" value="1"/>
</dbReference>
<comment type="similarity">
    <text evidence="6">Belongs to the Maf family. YhdE subfamily.</text>
</comment>
<dbReference type="EMBL" id="NKHD01000004">
    <property type="protein sequence ID" value="OXT09298.1"/>
    <property type="molecule type" value="Genomic_DNA"/>
</dbReference>
<feature type="site" description="Important for substrate specificity" evidence="6">
    <location>
        <position position="153"/>
    </location>
</feature>
<comment type="catalytic activity">
    <reaction evidence="6">
        <text>dTTP + H2O = dTMP + diphosphate + H(+)</text>
        <dbReference type="Rhea" id="RHEA:28534"/>
        <dbReference type="ChEBI" id="CHEBI:15377"/>
        <dbReference type="ChEBI" id="CHEBI:15378"/>
        <dbReference type="ChEBI" id="CHEBI:33019"/>
        <dbReference type="ChEBI" id="CHEBI:37568"/>
        <dbReference type="ChEBI" id="CHEBI:63528"/>
        <dbReference type="EC" id="3.6.1.9"/>
    </reaction>
</comment>
<comment type="subcellular location">
    <subcellularLocation>
        <location evidence="2 6">Cytoplasm</location>
    </subcellularLocation>
</comment>
<dbReference type="Pfam" id="PF02545">
    <property type="entry name" value="Maf"/>
    <property type="match status" value="1"/>
</dbReference>
<evidence type="ECO:0000256" key="2">
    <source>
        <dbReference type="ARBA" id="ARBA00004496"/>
    </source>
</evidence>
<keyword evidence="3 6" id="KW-0963">Cytoplasm</keyword>
<evidence type="ECO:0000313" key="7">
    <source>
        <dbReference type="EMBL" id="OXT09298.1"/>
    </source>
</evidence>
<dbReference type="HAMAP" id="MF_00528">
    <property type="entry name" value="Maf"/>
    <property type="match status" value="1"/>
</dbReference>
<dbReference type="GO" id="GO:0036221">
    <property type="term" value="F:UTP diphosphatase activity"/>
    <property type="evidence" value="ECO:0007669"/>
    <property type="project" value="RHEA"/>
</dbReference>
<evidence type="ECO:0000256" key="4">
    <source>
        <dbReference type="ARBA" id="ARBA00022801"/>
    </source>
</evidence>
<dbReference type="RefSeq" id="WP_094043426.1">
    <property type="nucleotide sequence ID" value="NZ_NKHD01000004.1"/>
</dbReference>
<dbReference type="PIRSF" id="PIRSF006305">
    <property type="entry name" value="Maf"/>
    <property type="match status" value="1"/>
</dbReference>
<dbReference type="InterPro" id="IPR003697">
    <property type="entry name" value="Maf-like"/>
</dbReference>
<comment type="cofactor">
    <cofactor evidence="1 6">
        <name>a divalent metal cation</name>
        <dbReference type="ChEBI" id="CHEBI:60240"/>
    </cofactor>
</comment>
<dbReference type="AlphaFoldDB" id="A0A231VMG3"/>
<organism evidence="7 8">
    <name type="scientific">Thermoanaerobacterium thermosaccharolyticum</name>
    <name type="common">Clostridium thermosaccharolyticum</name>
    <dbReference type="NCBI Taxonomy" id="1517"/>
    <lineage>
        <taxon>Bacteria</taxon>
        <taxon>Bacillati</taxon>
        <taxon>Bacillota</taxon>
        <taxon>Clostridia</taxon>
        <taxon>Thermoanaerobacterales</taxon>
        <taxon>Thermoanaerobacteraceae</taxon>
        <taxon>Thermoanaerobacterium</taxon>
    </lineage>
</organism>
<dbReference type="CDD" id="cd00555">
    <property type="entry name" value="Maf"/>
    <property type="match status" value="1"/>
</dbReference>
<keyword evidence="5 6" id="KW-0546">Nucleotide metabolism</keyword>
<dbReference type="PANTHER" id="PTHR43213">
    <property type="entry name" value="BIFUNCTIONAL DTTP/UTP PYROPHOSPHATASE/METHYLTRANSFERASE PROTEIN-RELATED"/>
    <property type="match status" value="1"/>
</dbReference>
<dbReference type="GO" id="GO:0005737">
    <property type="term" value="C:cytoplasm"/>
    <property type="evidence" value="ECO:0007669"/>
    <property type="project" value="UniProtKB-SubCell"/>
</dbReference>
<evidence type="ECO:0000256" key="5">
    <source>
        <dbReference type="ARBA" id="ARBA00023080"/>
    </source>
</evidence>
<dbReference type="InterPro" id="IPR029001">
    <property type="entry name" value="ITPase-like_fam"/>
</dbReference>
<accession>A0A231VMG3</accession>
<dbReference type="NCBIfam" id="TIGR00172">
    <property type="entry name" value="maf"/>
    <property type="match status" value="1"/>
</dbReference>